<feature type="binding site" evidence="3">
    <location>
        <position position="55"/>
    </location>
    <ligand>
        <name>Mg(2+)</name>
        <dbReference type="ChEBI" id="CHEBI:18420"/>
        <label>1</label>
    </ligand>
</feature>
<dbReference type="Proteomes" id="UP000019277">
    <property type="component" value="Unassembled WGS sequence"/>
</dbReference>
<dbReference type="AlphaFoldDB" id="W7ID47"/>
<dbReference type="SUPFAM" id="SSF101478">
    <property type="entry name" value="ADP-ribosylglycohydrolase"/>
    <property type="match status" value="1"/>
</dbReference>
<dbReference type="InterPro" id="IPR050792">
    <property type="entry name" value="ADP-ribosylglycohydrolase"/>
</dbReference>
<gene>
    <name evidence="4" type="ORF">UO65_6370</name>
</gene>
<feature type="binding site" evidence="3">
    <location>
        <position position="56"/>
    </location>
    <ligand>
        <name>Mg(2+)</name>
        <dbReference type="ChEBI" id="CHEBI:18420"/>
        <label>1</label>
    </ligand>
</feature>
<feature type="binding site" evidence="3">
    <location>
        <position position="301"/>
    </location>
    <ligand>
        <name>Mg(2+)</name>
        <dbReference type="ChEBI" id="CHEBI:18420"/>
        <label>1</label>
    </ligand>
</feature>
<evidence type="ECO:0000256" key="3">
    <source>
        <dbReference type="PIRSR" id="PIRSR605502-1"/>
    </source>
</evidence>
<dbReference type="InterPro" id="IPR036705">
    <property type="entry name" value="Ribosyl_crysJ1_sf"/>
</dbReference>
<protein>
    <submittedName>
        <fullName evidence="4">ADP-ribosylglycohydrolase</fullName>
    </submittedName>
</protein>
<dbReference type="PANTHER" id="PTHR16222">
    <property type="entry name" value="ADP-RIBOSYLGLYCOHYDROLASE"/>
    <property type="match status" value="1"/>
</dbReference>
<proteinExistence type="inferred from homology"/>
<feature type="binding site" evidence="3">
    <location>
        <position position="57"/>
    </location>
    <ligand>
        <name>Mg(2+)</name>
        <dbReference type="ChEBI" id="CHEBI:18420"/>
        <label>1</label>
    </ligand>
</feature>
<keyword evidence="3" id="KW-0479">Metal-binding</keyword>
<evidence type="ECO:0000313" key="4">
    <source>
        <dbReference type="EMBL" id="EWC58478.1"/>
    </source>
</evidence>
<dbReference type="Pfam" id="PF03747">
    <property type="entry name" value="ADP_ribosyl_GH"/>
    <property type="match status" value="1"/>
</dbReference>
<keyword evidence="5" id="KW-1185">Reference proteome</keyword>
<dbReference type="GO" id="GO:0016787">
    <property type="term" value="F:hydrolase activity"/>
    <property type="evidence" value="ECO:0007669"/>
    <property type="project" value="UniProtKB-KW"/>
</dbReference>
<keyword evidence="2 4" id="KW-0378">Hydrolase</keyword>
<dbReference type="EMBL" id="AYXG01000241">
    <property type="protein sequence ID" value="EWC58478.1"/>
    <property type="molecule type" value="Genomic_DNA"/>
</dbReference>
<dbReference type="InterPro" id="IPR005502">
    <property type="entry name" value="Ribosyl_crysJ1"/>
</dbReference>
<feature type="binding site" evidence="3">
    <location>
        <position position="302"/>
    </location>
    <ligand>
        <name>Mg(2+)</name>
        <dbReference type="ChEBI" id="CHEBI:18420"/>
        <label>2</label>
    </ligand>
</feature>
<comment type="similarity">
    <text evidence="1">Belongs to the ADP-ribosylglycohydrolase family.</text>
</comment>
<evidence type="ECO:0000313" key="5">
    <source>
        <dbReference type="Proteomes" id="UP000019277"/>
    </source>
</evidence>
<comment type="caution">
    <text evidence="4">The sequence shown here is derived from an EMBL/GenBank/DDBJ whole genome shotgun (WGS) entry which is preliminary data.</text>
</comment>
<dbReference type="PANTHER" id="PTHR16222:SF24">
    <property type="entry name" value="ADP-RIBOSYLHYDROLASE ARH3"/>
    <property type="match status" value="1"/>
</dbReference>
<organism evidence="4 5">
    <name type="scientific">Actinokineospora spheciospongiae</name>
    <dbReference type="NCBI Taxonomy" id="909613"/>
    <lineage>
        <taxon>Bacteria</taxon>
        <taxon>Bacillati</taxon>
        <taxon>Actinomycetota</taxon>
        <taxon>Actinomycetes</taxon>
        <taxon>Pseudonocardiales</taxon>
        <taxon>Pseudonocardiaceae</taxon>
        <taxon>Actinokineospora</taxon>
    </lineage>
</organism>
<dbReference type="eggNOG" id="COG1397">
    <property type="taxonomic scope" value="Bacteria"/>
</dbReference>
<name>W7ID47_9PSEU</name>
<dbReference type="PATRIC" id="fig|909613.9.peg.6367"/>
<feature type="binding site" evidence="3">
    <location>
        <position position="299"/>
    </location>
    <ligand>
        <name>Mg(2+)</name>
        <dbReference type="ChEBI" id="CHEBI:18420"/>
        <label>1</label>
    </ligand>
</feature>
<comment type="cofactor">
    <cofactor evidence="3">
        <name>Mg(2+)</name>
        <dbReference type="ChEBI" id="CHEBI:18420"/>
    </cofactor>
    <text evidence="3">Binds 2 magnesium ions per subunit.</text>
</comment>
<evidence type="ECO:0000256" key="1">
    <source>
        <dbReference type="ARBA" id="ARBA00010702"/>
    </source>
</evidence>
<keyword evidence="3" id="KW-0460">Magnesium</keyword>
<dbReference type="STRING" id="909613.UO65_6370"/>
<dbReference type="GO" id="GO:0046872">
    <property type="term" value="F:metal ion binding"/>
    <property type="evidence" value="ECO:0007669"/>
    <property type="project" value="UniProtKB-KW"/>
</dbReference>
<sequence length="363" mass="38648">MIPADRWLGSLLAGAVGDALGGPVEFLHIDTIRERFGPRGATGYADAYGGPGRITDDTQMTLFTLEAMVRGHVGRRLGYFEQQPASVVQHAYQRWYHTQGVPWHRAGGSYAMEAEPDGWLVREPGLFHRRAPGSTVLTALKGFADGRDRGTLSERLNDSKGCGAVMRAAPCALWSEDPLDAFVVAAQAGALTHGHPSGYLTAGALAFLVHRLLDGADLPSALVEVRTELVTWDDSAETVEALDKAVKLAEVGRPTPEAIAAELGGGWVGEEALAIGVCAALTATDLADGLLLAVNHSGDSDSTGAICGNLLGAVHGVGAIPEHWLADLELREVIERIGRDSLVEFSQTNSLDVADWQQRYPAW</sequence>
<accession>W7ID47</accession>
<reference evidence="4 5" key="1">
    <citation type="journal article" date="2014" name="Genome Announc.">
        <title>Draft Genome Sequence of the Antitrypanosomally Active Sponge-Associated Bacterium Actinokineospora sp. Strain EG49.</title>
        <authorList>
            <person name="Harjes J."/>
            <person name="Ryu T."/>
            <person name="Abdelmohsen U.R."/>
            <person name="Moitinho-Silva L."/>
            <person name="Horn H."/>
            <person name="Ravasi T."/>
            <person name="Hentschel U."/>
        </authorList>
    </citation>
    <scope>NUCLEOTIDE SEQUENCE [LARGE SCALE GENOMIC DNA]</scope>
    <source>
        <strain evidence="4 5">EG49</strain>
    </source>
</reference>
<evidence type="ECO:0000256" key="2">
    <source>
        <dbReference type="ARBA" id="ARBA00022801"/>
    </source>
</evidence>
<dbReference type="Gene3D" id="1.10.4080.10">
    <property type="entry name" value="ADP-ribosylation/Crystallin J1"/>
    <property type="match status" value="1"/>
</dbReference>